<reference evidence="2 3" key="1">
    <citation type="submission" date="2019-07" db="EMBL/GenBank/DDBJ databases">
        <authorList>
            <person name="Zhu P."/>
        </authorList>
    </citation>
    <scope>NUCLEOTIDE SEQUENCE [LARGE SCALE GENOMIC DNA]</scope>
    <source>
        <strain evidence="2 3">SSL-25</strain>
    </source>
</reference>
<dbReference type="EMBL" id="CP042266">
    <property type="protein sequence ID" value="QDY77572.1"/>
    <property type="molecule type" value="Genomic_DNA"/>
</dbReference>
<keyword evidence="3" id="KW-1185">Reference proteome</keyword>
<dbReference type="OrthoDB" id="2677885at2"/>
<dbReference type="AlphaFoldDB" id="A0A5B8IH57"/>
<dbReference type="Proteomes" id="UP000320580">
    <property type="component" value="Chromosome"/>
</dbReference>
<evidence type="ECO:0008006" key="4">
    <source>
        <dbReference type="Google" id="ProtNLM"/>
    </source>
</evidence>
<protein>
    <recommendedName>
        <fullName evidence="4">Peptidase inhibitor family I36</fullName>
    </recommendedName>
</protein>
<organism evidence="2 3">
    <name type="scientific">Streptomyces qinzhouensis</name>
    <dbReference type="NCBI Taxonomy" id="2599401"/>
    <lineage>
        <taxon>Bacteria</taxon>
        <taxon>Bacillati</taxon>
        <taxon>Actinomycetota</taxon>
        <taxon>Actinomycetes</taxon>
        <taxon>Kitasatosporales</taxon>
        <taxon>Streptomycetaceae</taxon>
        <taxon>Streptomyces</taxon>
    </lineage>
</organism>
<proteinExistence type="predicted"/>
<sequence>MNAIRRALAVALPVAAVLSFGVTPAQADVGIYCVDSDANCGTFYYNSGLTGSRTTFTGFRGTDGSIWDLASYKFLSSGNGQGLSVKNNAASFYNGSMQSATIFFNSGFEGPCDTVAALTNVNRLANTYNDNASLAFGRYVQNCHIFN</sequence>
<evidence type="ECO:0000313" key="3">
    <source>
        <dbReference type="Proteomes" id="UP000320580"/>
    </source>
</evidence>
<accession>A0A5B8IH57</accession>
<evidence type="ECO:0000313" key="2">
    <source>
        <dbReference type="EMBL" id="QDY77572.1"/>
    </source>
</evidence>
<dbReference type="RefSeq" id="WP_146480908.1">
    <property type="nucleotide sequence ID" value="NZ_CP042266.1"/>
</dbReference>
<feature type="chain" id="PRO_5023112878" description="Peptidase inhibitor family I36" evidence="1">
    <location>
        <begin position="28"/>
        <end position="147"/>
    </location>
</feature>
<name>A0A5B8IH57_9ACTN</name>
<keyword evidence="1" id="KW-0732">Signal</keyword>
<dbReference type="KEGG" id="sqz:FQU76_14740"/>
<evidence type="ECO:0000256" key="1">
    <source>
        <dbReference type="SAM" id="SignalP"/>
    </source>
</evidence>
<feature type="signal peptide" evidence="1">
    <location>
        <begin position="1"/>
        <end position="27"/>
    </location>
</feature>
<gene>
    <name evidence="2" type="ORF">FQU76_14740</name>
</gene>